<keyword evidence="4 12" id="KW-0325">Glycoprotein</keyword>
<keyword evidence="8 12" id="KW-0479">Metal-binding</keyword>
<evidence type="ECO:0000256" key="9">
    <source>
        <dbReference type="PIRSR" id="PIRSR601548-4"/>
    </source>
</evidence>
<evidence type="ECO:0000256" key="11">
    <source>
        <dbReference type="PROSITE-ProRule" id="PRU01355"/>
    </source>
</evidence>
<keyword evidence="2 13" id="KW-0732">Signal</keyword>
<dbReference type="GO" id="GO:0046872">
    <property type="term" value="F:metal ion binding"/>
    <property type="evidence" value="ECO:0007669"/>
    <property type="project" value="UniProtKB-KW"/>
</dbReference>
<dbReference type="EC" id="3.4.-.-" evidence="12"/>
<evidence type="ECO:0000256" key="6">
    <source>
        <dbReference type="PIRSR" id="PIRSR601548-11"/>
    </source>
</evidence>
<sequence length="420" mass="49216">MKIRIVIFIFYILKLSNCIHIVDKLFEEINKDVVKYNAIAADIEWSSSINPNAGIQERSLVYLKRRITWQRNTCNKLTAIKNILNRAARRNGNLWVQNWEPLSDLIIPNSTNLDDSMKKKKWDVKHMVKRTEDFYLSLGLPSMTNAFWRKSIFVKEDNQIRCHGTAANMFKEDDYRLLYCAGIFFHDFNVLHHEMGHIHYYMAYANQPGIFRQANSAFHESIGDAITIGVMTPQYLNRLGLINDSTLYSTNEGLTQAVPNASNKEKDIFSPIDSIKSDTNKRMNATTDEILLLKRALNKLPQIPFSLLIDEYRWRYFENNIDEGNMNKEYWAMSLEIQGISPPEERNEEFFDLGAIYHVADNTPYIRKFMSRGNSQHWREILKETFHEDDISAAALLRYYRPLEDFLIKLVEEYNIPLGW</sequence>
<dbReference type="AlphaFoldDB" id="A0A194R0B3"/>
<evidence type="ECO:0000256" key="10">
    <source>
        <dbReference type="PIRSR" id="PIRSR601548-8"/>
    </source>
</evidence>
<feature type="binding site" evidence="10">
    <location>
        <position position="193"/>
    </location>
    <ligand>
        <name>Zn(2+)</name>
        <dbReference type="ChEBI" id="CHEBI:29105"/>
        <label>2</label>
        <note>catalytic</note>
    </ligand>
</feature>
<keyword evidence="15" id="KW-1185">Reference proteome</keyword>
<keyword evidence="8 12" id="KW-0862">Zinc</keyword>
<dbReference type="InParanoid" id="A0A194R0B3"/>
<dbReference type="Pfam" id="PF01401">
    <property type="entry name" value="Peptidase_M2"/>
    <property type="match status" value="1"/>
</dbReference>
<feature type="active site" description="Proton donor 1" evidence="5">
    <location>
        <position position="358"/>
    </location>
</feature>
<dbReference type="PRINTS" id="PR00791">
    <property type="entry name" value="PEPDIPTASEA"/>
</dbReference>
<evidence type="ECO:0000256" key="13">
    <source>
        <dbReference type="SAM" id="SignalP"/>
    </source>
</evidence>
<dbReference type="GO" id="GO:0008237">
    <property type="term" value="F:metallopeptidase activity"/>
    <property type="evidence" value="ECO:0007669"/>
    <property type="project" value="UniProtKB-KW"/>
</dbReference>
<dbReference type="GO" id="GO:0016020">
    <property type="term" value="C:membrane"/>
    <property type="evidence" value="ECO:0007669"/>
    <property type="project" value="InterPro"/>
</dbReference>
<keyword evidence="12" id="KW-0645">Protease</keyword>
<keyword evidence="12" id="KW-0482">Metalloprotease</keyword>
<feature type="disulfide bond" evidence="9 11">
    <location>
        <begin position="162"/>
        <end position="180"/>
    </location>
</feature>
<keyword evidence="3 9" id="KW-1015">Disulfide bond</keyword>
<feature type="binding site" evidence="8">
    <location>
        <position position="220"/>
    </location>
    <ligand>
        <name>Zn(2+)</name>
        <dbReference type="ChEBI" id="CHEBI:29105"/>
        <label>1</label>
        <note>catalytic</note>
    </ligand>
</feature>
<dbReference type="SUPFAM" id="SSF55486">
    <property type="entry name" value="Metalloproteases ('zincins'), catalytic domain"/>
    <property type="match status" value="1"/>
</dbReference>
<comment type="cofactor">
    <cofactor evidence="12">
        <name>Zn(2+)</name>
        <dbReference type="ChEBI" id="CHEBI:29105"/>
    </cofactor>
    <text evidence="12">Binds 1 zinc ion per subunit.</text>
</comment>
<evidence type="ECO:0000256" key="3">
    <source>
        <dbReference type="ARBA" id="ARBA00023157"/>
    </source>
</evidence>
<evidence type="ECO:0000256" key="12">
    <source>
        <dbReference type="RuleBase" id="RU361144"/>
    </source>
</evidence>
<feature type="binding site" evidence="8">
    <location>
        <position position="197"/>
    </location>
    <ligand>
        <name>Zn(2+)</name>
        <dbReference type="ChEBI" id="CHEBI:29105"/>
        <label>1</label>
        <note>catalytic</note>
    </ligand>
</feature>
<keyword evidence="12" id="KW-0378">Hydrolase</keyword>
<feature type="active site" description="Proton acceptor 2" evidence="6">
    <location>
        <position position="194"/>
    </location>
</feature>
<evidence type="ECO:0000313" key="14">
    <source>
        <dbReference type="EMBL" id="KPJ10964.1"/>
    </source>
</evidence>
<dbReference type="GO" id="GO:0008241">
    <property type="term" value="F:peptidyl-dipeptidase activity"/>
    <property type="evidence" value="ECO:0007669"/>
    <property type="project" value="InterPro"/>
</dbReference>
<accession>A0A194R0B3</accession>
<comment type="similarity">
    <text evidence="1 11 12">Belongs to the peptidase M2 family.</text>
</comment>
<evidence type="ECO:0000256" key="2">
    <source>
        <dbReference type="ARBA" id="ARBA00022729"/>
    </source>
</evidence>
<feature type="binding site" evidence="7">
    <location>
        <position position="367"/>
    </location>
    <ligand>
        <name>chloride</name>
        <dbReference type="ChEBI" id="CHEBI:17996"/>
        <label>1</label>
    </ligand>
</feature>
<comment type="caution">
    <text evidence="11">Lacks conserved residue(s) required for the propagation of feature annotation.</text>
</comment>
<evidence type="ECO:0000256" key="4">
    <source>
        <dbReference type="ARBA" id="ARBA00023180"/>
    </source>
</evidence>
<name>A0A194R0B3_PAPMA</name>
<protein>
    <recommendedName>
        <fullName evidence="12">Angiotensin-converting enzyme</fullName>
        <ecNumber evidence="12">3.4.-.-</ecNumber>
    </recommendedName>
</protein>
<keyword evidence="12" id="KW-0121">Carboxypeptidase</keyword>
<feature type="signal peptide" evidence="13">
    <location>
        <begin position="1"/>
        <end position="18"/>
    </location>
</feature>
<feature type="binding site" evidence="8">
    <location>
        <position position="193"/>
    </location>
    <ligand>
        <name>Zn(2+)</name>
        <dbReference type="ChEBI" id="CHEBI:29105"/>
        <label>1</label>
        <note>catalytic</note>
    </ligand>
</feature>
<reference evidence="14 15" key="1">
    <citation type="journal article" date="2015" name="Nat. Commun.">
        <title>Outbred genome sequencing and CRISPR/Cas9 gene editing in butterflies.</title>
        <authorList>
            <person name="Li X."/>
            <person name="Fan D."/>
            <person name="Zhang W."/>
            <person name="Liu G."/>
            <person name="Zhang L."/>
            <person name="Zhao L."/>
            <person name="Fang X."/>
            <person name="Chen L."/>
            <person name="Dong Y."/>
            <person name="Chen Y."/>
            <person name="Ding Y."/>
            <person name="Zhao R."/>
            <person name="Feng M."/>
            <person name="Zhu Y."/>
            <person name="Feng Y."/>
            <person name="Jiang X."/>
            <person name="Zhu D."/>
            <person name="Xiang H."/>
            <person name="Feng X."/>
            <person name="Li S."/>
            <person name="Wang J."/>
            <person name="Zhang G."/>
            <person name="Kronforst M.R."/>
            <person name="Wang W."/>
        </authorList>
    </citation>
    <scope>NUCLEOTIDE SEQUENCE [LARGE SCALE GENOMIC DNA]</scope>
    <source>
        <strain evidence="14">Ya'a_city_454_Pm</strain>
        <tissue evidence="14">Whole body</tissue>
    </source>
</reference>
<evidence type="ECO:0000313" key="15">
    <source>
        <dbReference type="Proteomes" id="UP000053240"/>
    </source>
</evidence>
<dbReference type="GO" id="GO:0004180">
    <property type="term" value="F:carboxypeptidase activity"/>
    <property type="evidence" value="ECO:0007669"/>
    <property type="project" value="UniProtKB-KW"/>
</dbReference>
<dbReference type="GO" id="GO:0006508">
    <property type="term" value="P:proteolysis"/>
    <property type="evidence" value="ECO:0007669"/>
    <property type="project" value="UniProtKB-KW"/>
</dbReference>
<feature type="active site" description="Proton acceptor 1" evidence="5">
    <location>
        <position position="194"/>
    </location>
</feature>
<feature type="binding site" evidence="10">
    <location>
        <position position="220"/>
    </location>
    <ligand>
        <name>Zn(2+)</name>
        <dbReference type="ChEBI" id="CHEBI:29105"/>
        <label>2</label>
        <note>catalytic</note>
    </ligand>
</feature>
<evidence type="ECO:0000256" key="7">
    <source>
        <dbReference type="PIRSR" id="PIRSR601548-2"/>
    </source>
</evidence>
<dbReference type="STRING" id="76193.A0A194R0B3"/>
<dbReference type="PROSITE" id="PS52011">
    <property type="entry name" value="PEPTIDASE_M2"/>
    <property type="match status" value="1"/>
</dbReference>
<feature type="active site" description="Proton donor 2" evidence="6">
    <location>
        <position position="358"/>
    </location>
</feature>
<gene>
    <name evidence="14" type="ORF">RR48_10144</name>
</gene>
<proteinExistence type="inferred from homology"/>
<dbReference type="Proteomes" id="UP000053240">
    <property type="component" value="Unassembled WGS sequence"/>
</dbReference>
<dbReference type="InterPro" id="IPR001548">
    <property type="entry name" value="Peptidase_M2"/>
</dbReference>
<evidence type="ECO:0000256" key="8">
    <source>
        <dbReference type="PIRSR" id="PIRSR601548-3"/>
    </source>
</evidence>
<dbReference type="PANTHER" id="PTHR10514:SF27">
    <property type="entry name" value="ANGIOTENSIN-CONVERTING ENZYME"/>
    <property type="match status" value="1"/>
</dbReference>
<dbReference type="EMBL" id="KQ460890">
    <property type="protein sequence ID" value="KPJ10964.1"/>
    <property type="molecule type" value="Genomic_DNA"/>
</dbReference>
<organism evidence="14 15">
    <name type="scientific">Papilio machaon</name>
    <name type="common">Old World swallowtail butterfly</name>
    <dbReference type="NCBI Taxonomy" id="76193"/>
    <lineage>
        <taxon>Eukaryota</taxon>
        <taxon>Metazoa</taxon>
        <taxon>Ecdysozoa</taxon>
        <taxon>Arthropoda</taxon>
        <taxon>Hexapoda</taxon>
        <taxon>Insecta</taxon>
        <taxon>Pterygota</taxon>
        <taxon>Neoptera</taxon>
        <taxon>Endopterygota</taxon>
        <taxon>Lepidoptera</taxon>
        <taxon>Glossata</taxon>
        <taxon>Ditrysia</taxon>
        <taxon>Papilionoidea</taxon>
        <taxon>Papilionidae</taxon>
        <taxon>Papilioninae</taxon>
        <taxon>Papilio</taxon>
    </lineage>
</organism>
<dbReference type="PANTHER" id="PTHR10514">
    <property type="entry name" value="ANGIOTENSIN-CONVERTING ENZYME"/>
    <property type="match status" value="1"/>
</dbReference>
<evidence type="ECO:0000256" key="5">
    <source>
        <dbReference type="PIRSR" id="PIRSR601548-1"/>
    </source>
</evidence>
<feature type="chain" id="PRO_5008264796" description="Angiotensin-converting enzyme" evidence="13">
    <location>
        <begin position="19"/>
        <end position="420"/>
    </location>
</feature>
<feature type="binding site" evidence="10">
    <location>
        <position position="197"/>
    </location>
    <ligand>
        <name>Zn(2+)</name>
        <dbReference type="ChEBI" id="CHEBI:29105"/>
        <label>2</label>
        <note>catalytic</note>
    </ligand>
</feature>
<evidence type="ECO:0000256" key="1">
    <source>
        <dbReference type="ARBA" id="ARBA00008139"/>
    </source>
</evidence>